<dbReference type="PROSITE" id="PS50110">
    <property type="entry name" value="RESPONSE_REGULATORY"/>
    <property type="match status" value="1"/>
</dbReference>
<dbReference type="SMART" id="SM00448">
    <property type="entry name" value="REC"/>
    <property type="match status" value="1"/>
</dbReference>
<dbReference type="SUPFAM" id="SSF52172">
    <property type="entry name" value="CheY-like"/>
    <property type="match status" value="1"/>
</dbReference>
<dbReference type="PANTHER" id="PTHR44591">
    <property type="entry name" value="STRESS RESPONSE REGULATOR PROTEIN 1"/>
    <property type="match status" value="1"/>
</dbReference>
<dbReference type="InterPro" id="IPR001789">
    <property type="entry name" value="Sig_transdc_resp-reg_receiver"/>
</dbReference>
<name>A0ABT8XMS5_9HYPH</name>
<dbReference type="PANTHER" id="PTHR44591:SF3">
    <property type="entry name" value="RESPONSE REGULATORY DOMAIN-CONTAINING PROTEIN"/>
    <property type="match status" value="1"/>
</dbReference>
<accession>A0ABT8XMS5</accession>
<keyword evidence="1 4" id="KW-0597">Phosphoprotein</keyword>
<evidence type="ECO:0000256" key="2">
    <source>
        <dbReference type="ARBA" id="ARBA00023015"/>
    </source>
</evidence>
<organism evidence="6 7">
    <name type="scientific">Shinella curvata</name>
    <dbReference type="NCBI Taxonomy" id="1817964"/>
    <lineage>
        <taxon>Bacteria</taxon>
        <taxon>Pseudomonadati</taxon>
        <taxon>Pseudomonadota</taxon>
        <taxon>Alphaproteobacteria</taxon>
        <taxon>Hyphomicrobiales</taxon>
        <taxon>Rhizobiaceae</taxon>
        <taxon>Shinella</taxon>
    </lineage>
</organism>
<dbReference type="Pfam" id="PF00072">
    <property type="entry name" value="Response_reg"/>
    <property type="match status" value="1"/>
</dbReference>
<dbReference type="Gene3D" id="3.40.50.2300">
    <property type="match status" value="1"/>
</dbReference>
<feature type="modified residue" description="4-aspartylphosphate" evidence="4">
    <location>
        <position position="57"/>
    </location>
</feature>
<feature type="domain" description="Response regulatory" evidence="5">
    <location>
        <begin position="7"/>
        <end position="120"/>
    </location>
</feature>
<keyword evidence="2" id="KW-0805">Transcription regulation</keyword>
<dbReference type="Proteomes" id="UP001177080">
    <property type="component" value="Unassembled WGS sequence"/>
</dbReference>
<reference evidence="6" key="1">
    <citation type="submission" date="2022-04" db="EMBL/GenBank/DDBJ databases">
        <title>Shinella lacus sp. nov., a novel member of the genus Shinella from water.</title>
        <authorList>
            <person name="Deng Y."/>
        </authorList>
    </citation>
    <scope>NUCLEOTIDE SEQUENCE</scope>
    <source>
        <strain evidence="6">JCM 31239</strain>
    </source>
</reference>
<protein>
    <submittedName>
        <fullName evidence="6">Response regulator</fullName>
    </submittedName>
</protein>
<comment type="caution">
    <text evidence="6">The sequence shown here is derived from an EMBL/GenBank/DDBJ whole genome shotgun (WGS) entry which is preliminary data.</text>
</comment>
<dbReference type="InterPro" id="IPR011006">
    <property type="entry name" value="CheY-like_superfamily"/>
</dbReference>
<evidence type="ECO:0000313" key="7">
    <source>
        <dbReference type="Proteomes" id="UP001177080"/>
    </source>
</evidence>
<evidence type="ECO:0000256" key="3">
    <source>
        <dbReference type="ARBA" id="ARBA00023163"/>
    </source>
</evidence>
<evidence type="ECO:0000259" key="5">
    <source>
        <dbReference type="PROSITE" id="PS50110"/>
    </source>
</evidence>
<evidence type="ECO:0000256" key="1">
    <source>
        <dbReference type="ARBA" id="ARBA00022553"/>
    </source>
</evidence>
<sequence>MSMSQQTILIVEDETLLRIILSEALQDEGYRVLAAASVLEAIGQIAKHAEIDGLITDVDLPGGLSGLDLLELFSNCRPAAATIVVSGRSDLREADLAVPSRVFAKPYDLDHVIGELERQITDKNAERTMRRTAS</sequence>
<dbReference type="RefSeq" id="WP_244763969.1">
    <property type="nucleotide sequence ID" value="NZ_JALJCJ010000010.1"/>
</dbReference>
<dbReference type="EMBL" id="WHSC02000014">
    <property type="protein sequence ID" value="MDO6124654.1"/>
    <property type="molecule type" value="Genomic_DNA"/>
</dbReference>
<evidence type="ECO:0000256" key="4">
    <source>
        <dbReference type="PROSITE-ProRule" id="PRU00169"/>
    </source>
</evidence>
<evidence type="ECO:0000313" key="6">
    <source>
        <dbReference type="EMBL" id="MDO6124654.1"/>
    </source>
</evidence>
<proteinExistence type="predicted"/>
<keyword evidence="7" id="KW-1185">Reference proteome</keyword>
<gene>
    <name evidence="6" type="ORF">GB928_026075</name>
</gene>
<keyword evidence="3" id="KW-0804">Transcription</keyword>
<dbReference type="InterPro" id="IPR050595">
    <property type="entry name" value="Bact_response_regulator"/>
</dbReference>